<accession>A0A919DWF8</accession>
<evidence type="ECO:0000313" key="2">
    <source>
        <dbReference type="Proteomes" id="UP000630718"/>
    </source>
</evidence>
<dbReference type="InterPro" id="IPR046193">
    <property type="entry name" value="DUF6221"/>
</dbReference>
<comment type="caution">
    <text evidence="1">The sequence shown here is derived from an EMBL/GenBank/DDBJ whole genome shotgun (WGS) entry which is preliminary data.</text>
</comment>
<dbReference type="EMBL" id="BNBI01000001">
    <property type="protein sequence ID" value="GHE84939.1"/>
    <property type="molecule type" value="Genomic_DNA"/>
</dbReference>
<organism evidence="1 2">
    <name type="scientific">Streptomyces fumanus</name>
    <dbReference type="NCBI Taxonomy" id="67302"/>
    <lineage>
        <taxon>Bacteria</taxon>
        <taxon>Bacillati</taxon>
        <taxon>Actinomycetota</taxon>
        <taxon>Actinomycetes</taxon>
        <taxon>Kitasatosporales</taxon>
        <taxon>Streptomycetaceae</taxon>
        <taxon>Streptomyces</taxon>
    </lineage>
</organism>
<name>A0A919DWF8_9ACTN</name>
<evidence type="ECO:0000313" key="1">
    <source>
        <dbReference type="EMBL" id="GHE84939.1"/>
    </source>
</evidence>
<protein>
    <submittedName>
        <fullName evidence="1">Uncharacterized protein</fullName>
    </submittedName>
</protein>
<reference evidence="1" key="1">
    <citation type="journal article" date="2014" name="Int. J. Syst. Evol. Microbiol.">
        <title>Complete genome sequence of Corynebacterium casei LMG S-19264T (=DSM 44701T), isolated from a smear-ripened cheese.</title>
        <authorList>
            <consortium name="US DOE Joint Genome Institute (JGI-PGF)"/>
            <person name="Walter F."/>
            <person name="Albersmeier A."/>
            <person name="Kalinowski J."/>
            <person name="Ruckert C."/>
        </authorList>
    </citation>
    <scope>NUCLEOTIDE SEQUENCE</scope>
    <source>
        <strain evidence="1">JCM 4477</strain>
    </source>
</reference>
<dbReference type="RefSeq" id="WP_190202758.1">
    <property type="nucleotide sequence ID" value="NZ_BNBI01000001.1"/>
</dbReference>
<proteinExistence type="predicted"/>
<keyword evidence="2" id="KW-1185">Reference proteome</keyword>
<gene>
    <name evidence="1" type="ORF">GCM10018772_05090</name>
</gene>
<reference evidence="1" key="2">
    <citation type="submission" date="2020-09" db="EMBL/GenBank/DDBJ databases">
        <authorList>
            <person name="Sun Q."/>
            <person name="Ohkuma M."/>
        </authorList>
    </citation>
    <scope>NUCLEOTIDE SEQUENCE</scope>
    <source>
        <strain evidence="1">JCM 4477</strain>
    </source>
</reference>
<dbReference type="Proteomes" id="UP000630718">
    <property type="component" value="Unassembled WGS sequence"/>
</dbReference>
<sequence>MDELVRWLGEQLDLEEQQAFAAGSTLRGEMVLRWRAAGSGVEVDGRRKPVNEPLVVTNRYMEDMPGYEVERARALHIAGHDPNRVMGEVDAKRKLVDLHAAVPDHGRFSGSDDCETFTCDGDHPDSPVCRSCRTYAGDPMSAPCPTLRLLALPYADRPGYREEWRP</sequence>
<dbReference type="Pfam" id="PF19730">
    <property type="entry name" value="DUF6221"/>
    <property type="match status" value="1"/>
</dbReference>
<dbReference type="AlphaFoldDB" id="A0A919DWF8"/>